<keyword evidence="1" id="KW-0812">Transmembrane</keyword>
<dbReference type="Proteomes" id="UP001065047">
    <property type="component" value="Unassembled WGS sequence"/>
</dbReference>
<accession>A0ABQ0PRL2</accession>
<sequence>MGTEHLSKRLYANRLLPERILREESFQMHHLSRITFAIGSIMLMLLAVLLATFGMSGLVETLLHSWQDGQKAVVHAISYVVISMAVFDVAKYFMEEEVILSRGKQTLGEARTSLTKFITSIIIAVFVEGLVGIFETNKENPVTILYPASLLLVATGIVLALGIYQRLSVTAEREKKQENLTD</sequence>
<dbReference type="EMBL" id="BAPF01000018">
    <property type="protein sequence ID" value="GBQ78896.1"/>
    <property type="molecule type" value="Genomic_DNA"/>
</dbReference>
<reference evidence="2" key="1">
    <citation type="submission" date="2013-04" db="EMBL/GenBank/DDBJ databases">
        <title>The genome sequencing project of 58 acetic acid bacteria.</title>
        <authorList>
            <person name="Okamoto-Kainuma A."/>
            <person name="Ishikawa M."/>
            <person name="Umino S."/>
            <person name="Koizumi Y."/>
            <person name="Shiwa Y."/>
            <person name="Yoshikawa H."/>
            <person name="Matsutani M."/>
            <person name="Matsushita K."/>
        </authorList>
    </citation>
    <scope>NUCLEOTIDE SEQUENCE</scope>
    <source>
        <strain evidence="2">DSM 14337</strain>
    </source>
</reference>
<protein>
    <recommendedName>
        <fullName evidence="4">N-linked glycosylation glycosyltransferase PglG</fullName>
    </recommendedName>
</protein>
<feature type="transmembrane region" description="Helical" evidence="1">
    <location>
        <begin position="146"/>
        <end position="167"/>
    </location>
</feature>
<gene>
    <name evidence="2" type="ORF">AA14337_1286</name>
</gene>
<keyword evidence="1" id="KW-0472">Membrane</keyword>
<evidence type="ECO:0008006" key="4">
    <source>
        <dbReference type="Google" id="ProtNLM"/>
    </source>
</evidence>
<evidence type="ECO:0000313" key="3">
    <source>
        <dbReference type="Proteomes" id="UP001065047"/>
    </source>
</evidence>
<keyword evidence="3" id="KW-1185">Reference proteome</keyword>
<keyword evidence="1" id="KW-1133">Transmembrane helix</keyword>
<organism evidence="2 3">
    <name type="scientific">Acetobacter malorum DSM 14337</name>
    <dbReference type="NCBI Taxonomy" id="1307910"/>
    <lineage>
        <taxon>Bacteria</taxon>
        <taxon>Pseudomonadati</taxon>
        <taxon>Pseudomonadota</taxon>
        <taxon>Alphaproteobacteria</taxon>
        <taxon>Acetobacterales</taxon>
        <taxon>Acetobacteraceae</taxon>
        <taxon>Acetobacter</taxon>
    </lineage>
</organism>
<proteinExistence type="predicted"/>
<evidence type="ECO:0000256" key="1">
    <source>
        <dbReference type="SAM" id="Phobius"/>
    </source>
</evidence>
<feature type="transmembrane region" description="Helical" evidence="1">
    <location>
        <begin position="34"/>
        <end position="53"/>
    </location>
</feature>
<feature type="transmembrane region" description="Helical" evidence="1">
    <location>
        <begin position="114"/>
        <end position="134"/>
    </location>
</feature>
<comment type="caution">
    <text evidence="2">The sequence shown here is derived from an EMBL/GenBank/DDBJ whole genome shotgun (WGS) entry which is preliminary data.</text>
</comment>
<name>A0ABQ0PRL2_9PROT</name>
<feature type="transmembrane region" description="Helical" evidence="1">
    <location>
        <begin position="73"/>
        <end position="93"/>
    </location>
</feature>
<evidence type="ECO:0000313" key="2">
    <source>
        <dbReference type="EMBL" id="GBQ78896.1"/>
    </source>
</evidence>